<feature type="coiled-coil region" evidence="1">
    <location>
        <begin position="44"/>
        <end position="78"/>
    </location>
</feature>
<evidence type="ECO:0000313" key="2">
    <source>
        <dbReference type="Proteomes" id="UP000046393"/>
    </source>
</evidence>
<proteinExistence type="predicted"/>
<sequence length="336" mass="39016">MTEFSNILLSQLENDAQPLHEAEAELCLAQLRNMNTIYTTIIEKKQAEMRYQKYVLEAARTSEEAERAHKELQAMQSKCVDLYAYWLKELLDMQVSYDKRAFTLHQMLFGNCQWFLAKYGSLKTKASPSCKISEEGYDEAIAAYDKIFAILSDDLPTCNAFYIFLLKKYSQLVLDARNEAVEISKKKPDHVENLESILCSSHNEQLLTPYDNYDELPSTAYNVSAIEYQKNLDDFSKDCANDIEENYAKMDSKLHQQGTITLPEDVLKEKPKTRRLLRCKQAVVNCFRHLSRIRQSLRFSSCNYVSRSIRNGIEEVNRILLQIQQIDLKDRSIKHS</sequence>
<keyword evidence="2" id="KW-1185">Reference proteome</keyword>
<protein>
    <submittedName>
        <fullName evidence="3">F-BAR domain-containing protein</fullName>
    </submittedName>
</protein>
<accession>A0A158R4B1</accession>
<dbReference type="AlphaFoldDB" id="A0A158R4B1"/>
<dbReference type="WBParaSite" id="SMUV_0000288301-mRNA-1">
    <property type="protein sequence ID" value="SMUV_0000288301-mRNA-1"/>
    <property type="gene ID" value="SMUV_0000288301"/>
</dbReference>
<organism evidence="2 3">
    <name type="scientific">Syphacia muris</name>
    <dbReference type="NCBI Taxonomy" id="451379"/>
    <lineage>
        <taxon>Eukaryota</taxon>
        <taxon>Metazoa</taxon>
        <taxon>Ecdysozoa</taxon>
        <taxon>Nematoda</taxon>
        <taxon>Chromadorea</taxon>
        <taxon>Rhabditida</taxon>
        <taxon>Spirurina</taxon>
        <taxon>Oxyuridomorpha</taxon>
        <taxon>Oxyuroidea</taxon>
        <taxon>Oxyuridae</taxon>
        <taxon>Syphacia</taxon>
    </lineage>
</organism>
<evidence type="ECO:0000313" key="3">
    <source>
        <dbReference type="WBParaSite" id="SMUV_0000288301-mRNA-1"/>
    </source>
</evidence>
<keyword evidence="1" id="KW-0175">Coiled coil</keyword>
<evidence type="ECO:0000256" key="1">
    <source>
        <dbReference type="SAM" id="Coils"/>
    </source>
</evidence>
<reference evidence="3" key="1">
    <citation type="submission" date="2016-04" db="UniProtKB">
        <authorList>
            <consortium name="WormBaseParasite"/>
        </authorList>
    </citation>
    <scope>IDENTIFICATION</scope>
</reference>
<name>A0A158R4B1_9BILA</name>
<dbReference type="Proteomes" id="UP000046393">
    <property type="component" value="Unplaced"/>
</dbReference>